<protein>
    <recommendedName>
        <fullName evidence="2">Transglycosylase SLT domain-containing protein</fullName>
    </recommendedName>
</protein>
<reference evidence="1" key="1">
    <citation type="submission" date="2020-05" db="EMBL/GenBank/DDBJ databases">
        <authorList>
            <person name="Chiriac C."/>
            <person name="Salcher M."/>
            <person name="Ghai R."/>
            <person name="Kavagutti S V."/>
        </authorList>
    </citation>
    <scope>NUCLEOTIDE SEQUENCE</scope>
</reference>
<name>A0A6J5RKI6_9CAUD</name>
<evidence type="ECO:0000313" key="1">
    <source>
        <dbReference type="EMBL" id="CAB4194248.1"/>
    </source>
</evidence>
<proteinExistence type="predicted"/>
<organism evidence="1">
    <name type="scientific">uncultured Caudovirales phage</name>
    <dbReference type="NCBI Taxonomy" id="2100421"/>
    <lineage>
        <taxon>Viruses</taxon>
        <taxon>Duplodnaviria</taxon>
        <taxon>Heunggongvirae</taxon>
        <taxon>Uroviricota</taxon>
        <taxon>Caudoviricetes</taxon>
        <taxon>Peduoviridae</taxon>
        <taxon>Maltschvirus</taxon>
        <taxon>Maltschvirus maltsch</taxon>
    </lineage>
</organism>
<gene>
    <name evidence="1" type="ORF">UFOVP1260_14</name>
</gene>
<dbReference type="Gene3D" id="1.10.530.10">
    <property type="match status" value="1"/>
</dbReference>
<dbReference type="EMBL" id="LR797207">
    <property type="protein sequence ID" value="CAB4194248.1"/>
    <property type="molecule type" value="Genomic_DNA"/>
</dbReference>
<dbReference type="InterPro" id="IPR023346">
    <property type="entry name" value="Lysozyme-like_dom_sf"/>
</dbReference>
<evidence type="ECO:0008006" key="2">
    <source>
        <dbReference type="Google" id="ProtNLM"/>
    </source>
</evidence>
<accession>A0A6J5RKI6</accession>
<sequence>MIHILWISLVITHSSSAYDYKDFASKIVADTTQMTCLDTLWTRESNWRPTAKNPHSTAYGIPQILGMKETNPYKQIITGLTYIHTRYGTPCQALTHHKKQGTY</sequence>
<dbReference type="SUPFAM" id="SSF53955">
    <property type="entry name" value="Lysozyme-like"/>
    <property type="match status" value="1"/>
</dbReference>